<comment type="caution">
    <text evidence="2">The sequence shown here is derived from an EMBL/GenBank/DDBJ whole genome shotgun (WGS) entry which is preliminary data.</text>
</comment>
<reference evidence="2 3" key="1">
    <citation type="submission" date="2018-04" db="EMBL/GenBank/DDBJ databases">
        <title>The genome sequence of Caulobacter sp. 744.</title>
        <authorList>
            <person name="Gao J."/>
            <person name="Sun J."/>
        </authorList>
    </citation>
    <scope>NUCLEOTIDE SEQUENCE [LARGE SCALE GENOMIC DNA]</scope>
    <source>
        <strain evidence="2 3">774</strain>
    </source>
</reference>
<dbReference type="Proteomes" id="UP000245073">
    <property type="component" value="Unassembled WGS sequence"/>
</dbReference>
<organism evidence="2 3">
    <name type="scientific">Caulobacter endophyticus</name>
    <dbReference type="NCBI Taxonomy" id="2172652"/>
    <lineage>
        <taxon>Bacteria</taxon>
        <taxon>Pseudomonadati</taxon>
        <taxon>Pseudomonadota</taxon>
        <taxon>Alphaproteobacteria</taxon>
        <taxon>Caulobacterales</taxon>
        <taxon>Caulobacteraceae</taxon>
        <taxon>Caulobacter</taxon>
    </lineage>
</organism>
<accession>A0A2T9JP38</accession>
<evidence type="ECO:0000256" key="1">
    <source>
        <dbReference type="SAM" id="MobiDB-lite"/>
    </source>
</evidence>
<dbReference type="EMBL" id="QDKQ01000060">
    <property type="protein sequence ID" value="PVM85480.1"/>
    <property type="molecule type" value="Genomic_DNA"/>
</dbReference>
<protein>
    <submittedName>
        <fullName evidence="2">Uncharacterized protein</fullName>
    </submittedName>
</protein>
<feature type="compositionally biased region" description="Low complexity" evidence="1">
    <location>
        <begin position="23"/>
        <end position="37"/>
    </location>
</feature>
<sequence length="69" mass="7282">MRGYGARRSAGTSSDLVTPHPPAASRRAPPSPSGRGAFWRTPLPCPPAATHLPSARADRLAEHPLNAIF</sequence>
<gene>
    <name evidence="2" type="ORF">DDF67_17935</name>
</gene>
<keyword evidence="3" id="KW-1185">Reference proteome</keyword>
<proteinExistence type="predicted"/>
<name>A0A2T9JP38_9CAUL</name>
<evidence type="ECO:0000313" key="3">
    <source>
        <dbReference type="Proteomes" id="UP000245073"/>
    </source>
</evidence>
<dbReference type="RefSeq" id="WP_109102209.1">
    <property type="nucleotide sequence ID" value="NZ_QDKQ01000060.1"/>
</dbReference>
<evidence type="ECO:0000313" key="2">
    <source>
        <dbReference type="EMBL" id="PVM85480.1"/>
    </source>
</evidence>
<feature type="region of interest" description="Disordered" evidence="1">
    <location>
        <begin position="1"/>
        <end position="51"/>
    </location>
</feature>
<dbReference type="AlphaFoldDB" id="A0A2T9JP38"/>